<evidence type="ECO:0000313" key="9">
    <source>
        <dbReference type="EMBL" id="EFO80629.1"/>
    </source>
</evidence>
<organism evidence="9 10">
    <name type="scientific">Oscillochloris trichoides DG-6</name>
    <dbReference type="NCBI Taxonomy" id="765420"/>
    <lineage>
        <taxon>Bacteria</taxon>
        <taxon>Bacillati</taxon>
        <taxon>Chloroflexota</taxon>
        <taxon>Chloroflexia</taxon>
        <taxon>Chloroflexales</taxon>
        <taxon>Chloroflexineae</taxon>
        <taxon>Oscillochloridaceae</taxon>
        <taxon>Oscillochloris</taxon>
    </lineage>
</organism>
<evidence type="ECO:0000256" key="7">
    <source>
        <dbReference type="ARBA" id="ARBA00023014"/>
    </source>
</evidence>
<dbReference type="SFLD" id="SFLDS00029">
    <property type="entry name" value="Radical_SAM"/>
    <property type="match status" value="1"/>
</dbReference>
<accession>E1IDW0</accession>
<dbReference type="InterPro" id="IPR007197">
    <property type="entry name" value="rSAM"/>
</dbReference>
<dbReference type="SUPFAM" id="SSF102114">
    <property type="entry name" value="Radical SAM enzymes"/>
    <property type="match status" value="1"/>
</dbReference>
<dbReference type="SFLD" id="SFLDF00414">
    <property type="entry name" value="bacteriochlorophyll_C12_methyl"/>
    <property type="match status" value="1"/>
</dbReference>
<sequence>MSSVIAPETIGLPRKPFVAPTKRKKWLLIQPKSNTPLMVDSGKVSMPLNLMMVATMANTHFDIDFLDERIGDTVPQDLSEYDIVAITSRTLNASRTYAIADRALAQGKKVILGGVHPTMLPEEASQHATTVIFGEIESIYDELTQDIYENTLKPVYRPEPNAGWKPLNEMPRTDFRFARSSKHARNYSERLPLLATKGCPVGCNFCCTPRIYGKTFRIRESDQMIDEIKAHQNFAGKRDVRFSFMDDNICFKPAYANELFNAMVDLGVHWNANISMNFLEKREFVELAAAAGCEMFNVGFESVDPETIKYVHKGSNRVSHYEDVVANVHKQGIAIQGYFIFGFDTDTNRSFQHTFDFIMKNRIEFPVFTIATPFPGTPWFEEVKPRLTHFDWDKYDTFHYMYEPAKMEREQFLKNFIKVQRAVYSWPGIMKRMAGRKFDWVWLVNLAMHNFTQRLTVDMLM</sequence>
<keyword evidence="10" id="KW-1185">Reference proteome</keyword>
<proteinExistence type="predicted"/>
<dbReference type="InterPro" id="IPR058240">
    <property type="entry name" value="rSAM_sf"/>
</dbReference>
<evidence type="ECO:0000256" key="1">
    <source>
        <dbReference type="ARBA" id="ARBA00001966"/>
    </source>
</evidence>
<name>E1IDW0_9CHLR</name>
<keyword evidence="7" id="KW-0411">Iron-sulfur</keyword>
<gene>
    <name evidence="9" type="ORF">OSCT_1511</name>
</gene>
<dbReference type="AlphaFoldDB" id="E1IDW0"/>
<dbReference type="eggNOG" id="COG1032">
    <property type="taxonomic scope" value="Bacteria"/>
</dbReference>
<protein>
    <submittedName>
        <fullName evidence="9">Elongator protein 3/MiaB/NifB</fullName>
    </submittedName>
</protein>
<dbReference type="Proteomes" id="UP000054010">
    <property type="component" value="Unassembled WGS sequence"/>
</dbReference>
<dbReference type="InterPro" id="IPR051198">
    <property type="entry name" value="BchE-like"/>
</dbReference>
<dbReference type="HOGENOM" id="CLU_021572_5_1_0"/>
<dbReference type="Pfam" id="PF04055">
    <property type="entry name" value="Radical_SAM"/>
    <property type="match status" value="1"/>
</dbReference>
<feature type="domain" description="Radical SAM core" evidence="8">
    <location>
        <begin position="185"/>
        <end position="405"/>
    </location>
</feature>
<dbReference type="GO" id="GO:0031419">
    <property type="term" value="F:cobalamin binding"/>
    <property type="evidence" value="ECO:0007669"/>
    <property type="project" value="InterPro"/>
</dbReference>
<dbReference type="PROSITE" id="PS51918">
    <property type="entry name" value="RADICAL_SAM"/>
    <property type="match status" value="1"/>
</dbReference>
<dbReference type="GO" id="GO:0051536">
    <property type="term" value="F:iron-sulfur cluster binding"/>
    <property type="evidence" value="ECO:0007669"/>
    <property type="project" value="UniProtKB-KW"/>
</dbReference>
<dbReference type="SMART" id="SM00729">
    <property type="entry name" value="Elp3"/>
    <property type="match status" value="1"/>
</dbReference>
<evidence type="ECO:0000256" key="6">
    <source>
        <dbReference type="ARBA" id="ARBA00023004"/>
    </source>
</evidence>
<dbReference type="Pfam" id="PF02310">
    <property type="entry name" value="B12-binding"/>
    <property type="match status" value="1"/>
</dbReference>
<evidence type="ECO:0000256" key="5">
    <source>
        <dbReference type="ARBA" id="ARBA00022723"/>
    </source>
</evidence>
<evidence type="ECO:0000313" key="10">
    <source>
        <dbReference type="Proteomes" id="UP000054010"/>
    </source>
</evidence>
<dbReference type="CDD" id="cd01335">
    <property type="entry name" value="Radical_SAM"/>
    <property type="match status" value="1"/>
</dbReference>
<dbReference type="GO" id="GO:0046872">
    <property type="term" value="F:metal ion binding"/>
    <property type="evidence" value="ECO:0007669"/>
    <property type="project" value="UniProtKB-KW"/>
</dbReference>
<dbReference type="InterPro" id="IPR034497">
    <property type="entry name" value="Bacteriochlorophyll_C12_MT"/>
</dbReference>
<dbReference type="SFLD" id="SFLDG01123">
    <property type="entry name" value="methyltransferase_(Class_B)"/>
    <property type="match status" value="1"/>
</dbReference>
<evidence type="ECO:0000259" key="8">
    <source>
        <dbReference type="PROSITE" id="PS51918"/>
    </source>
</evidence>
<reference evidence="9 10" key="1">
    <citation type="journal article" date="2011" name="J. Bacteriol.">
        <title>Draft genome sequence of the anoxygenic filamentous phototrophic bacterium Oscillochloris trichoides subsp. DG-6.</title>
        <authorList>
            <person name="Kuznetsov B.B."/>
            <person name="Ivanovsky R.N."/>
            <person name="Keppen O.I."/>
            <person name="Sukhacheva M.V."/>
            <person name="Bumazhkin B.K."/>
            <person name="Patutina E.O."/>
            <person name="Beletsky A.V."/>
            <person name="Mardanov A.V."/>
            <person name="Baslerov R.V."/>
            <person name="Panteleeva A.N."/>
            <person name="Kolganova T.V."/>
            <person name="Ravin N.V."/>
            <person name="Skryabin K.G."/>
        </authorList>
    </citation>
    <scope>NUCLEOTIDE SEQUENCE [LARGE SCALE GENOMIC DNA]</scope>
    <source>
        <strain evidence="9 10">DG-6</strain>
    </source>
</reference>
<keyword evidence="4" id="KW-0949">S-adenosyl-L-methionine</keyword>
<evidence type="ECO:0000256" key="2">
    <source>
        <dbReference type="ARBA" id="ARBA00022603"/>
    </source>
</evidence>
<dbReference type="InterPro" id="IPR006638">
    <property type="entry name" value="Elp3/MiaA/NifB-like_rSAM"/>
</dbReference>
<dbReference type="OrthoDB" id="9801424at2"/>
<evidence type="ECO:0000256" key="4">
    <source>
        <dbReference type="ARBA" id="ARBA00022691"/>
    </source>
</evidence>
<dbReference type="EMBL" id="ADVR01000047">
    <property type="protein sequence ID" value="EFO80629.1"/>
    <property type="molecule type" value="Genomic_DNA"/>
</dbReference>
<dbReference type="Gene3D" id="3.40.50.280">
    <property type="entry name" value="Cobalamin-binding domain"/>
    <property type="match status" value="1"/>
</dbReference>
<dbReference type="InterPro" id="IPR034466">
    <property type="entry name" value="Methyltransferase_Class_B"/>
</dbReference>
<keyword evidence="5" id="KW-0479">Metal-binding</keyword>
<dbReference type="GO" id="GO:0003824">
    <property type="term" value="F:catalytic activity"/>
    <property type="evidence" value="ECO:0007669"/>
    <property type="project" value="InterPro"/>
</dbReference>
<dbReference type="InterPro" id="IPR023404">
    <property type="entry name" value="rSAM_horseshoe"/>
</dbReference>
<dbReference type="STRING" id="765420.OSCT_1511"/>
<keyword evidence="3" id="KW-0808">Transferase</keyword>
<dbReference type="GO" id="GO:0005829">
    <property type="term" value="C:cytosol"/>
    <property type="evidence" value="ECO:0007669"/>
    <property type="project" value="TreeGrafter"/>
</dbReference>
<keyword evidence="6" id="KW-0408">Iron</keyword>
<dbReference type="InterPro" id="IPR006158">
    <property type="entry name" value="Cobalamin-bd"/>
</dbReference>
<comment type="cofactor">
    <cofactor evidence="1">
        <name>[4Fe-4S] cluster</name>
        <dbReference type="ChEBI" id="CHEBI:49883"/>
    </cofactor>
</comment>
<dbReference type="PANTHER" id="PTHR43409">
    <property type="entry name" value="ANAEROBIC MAGNESIUM-PROTOPORPHYRIN IX MONOMETHYL ESTER CYCLASE-RELATED"/>
    <property type="match status" value="1"/>
</dbReference>
<dbReference type="Gene3D" id="3.80.30.20">
    <property type="entry name" value="tm_1862 like domain"/>
    <property type="match status" value="1"/>
</dbReference>
<dbReference type="PANTHER" id="PTHR43409:SF7">
    <property type="entry name" value="BLL1977 PROTEIN"/>
    <property type="match status" value="1"/>
</dbReference>
<keyword evidence="2" id="KW-0489">Methyltransferase</keyword>
<evidence type="ECO:0000256" key="3">
    <source>
        <dbReference type="ARBA" id="ARBA00022679"/>
    </source>
</evidence>
<comment type="caution">
    <text evidence="9">The sequence shown here is derived from an EMBL/GenBank/DDBJ whole genome shotgun (WGS) entry which is preliminary data.</text>
</comment>
<dbReference type="SFLD" id="SFLDG01082">
    <property type="entry name" value="B12-binding_domain_containing"/>
    <property type="match status" value="1"/>
</dbReference>